<proteinExistence type="inferred from homology"/>
<dbReference type="InterPro" id="IPR007125">
    <property type="entry name" value="H2A/H2B/H3"/>
</dbReference>
<protein>
    <submittedName>
        <fullName evidence="7">Uncharacterized protein LOC121139768</fullName>
    </submittedName>
</protein>
<feature type="domain" description="Core Histone H2A/H2B/H3" evidence="5">
    <location>
        <begin position="351"/>
        <end position="438"/>
    </location>
</feature>
<dbReference type="Pfam" id="PF00125">
    <property type="entry name" value="Histone"/>
    <property type="match status" value="2"/>
</dbReference>
<dbReference type="PROSITE" id="PS00322">
    <property type="entry name" value="HISTONE_H3_1"/>
    <property type="match status" value="1"/>
</dbReference>
<evidence type="ECO:0000256" key="1">
    <source>
        <dbReference type="ARBA" id="ARBA00010343"/>
    </source>
</evidence>
<feature type="compositionally biased region" description="Polar residues" evidence="4">
    <location>
        <begin position="234"/>
        <end position="244"/>
    </location>
</feature>
<feature type="domain" description="Core Histone H2A/H2B/H3" evidence="5">
    <location>
        <begin position="45"/>
        <end position="132"/>
    </location>
</feature>
<comment type="similarity">
    <text evidence="1">Belongs to the histone H3 family.</text>
</comment>
<dbReference type="PRINTS" id="PR00622">
    <property type="entry name" value="HISTONEH3"/>
</dbReference>
<dbReference type="SUPFAM" id="SSF47113">
    <property type="entry name" value="Histone-fold"/>
    <property type="match status" value="2"/>
</dbReference>
<dbReference type="PANTHER" id="PTHR11426">
    <property type="entry name" value="HISTONE H3"/>
    <property type="match status" value="1"/>
</dbReference>
<evidence type="ECO:0000313" key="7">
    <source>
        <dbReference type="RefSeq" id="XP_040599688.1"/>
    </source>
</evidence>
<name>A0ABM2XA69_MESAU</name>
<dbReference type="SMART" id="SM00428">
    <property type="entry name" value="H3"/>
    <property type="match status" value="2"/>
</dbReference>
<gene>
    <name evidence="7" type="primary">LOC121139768</name>
</gene>
<dbReference type="InterPro" id="IPR000164">
    <property type="entry name" value="Histone_H3/CENP-A"/>
</dbReference>
<dbReference type="CDD" id="cd22911">
    <property type="entry name" value="HFD_H3"/>
    <property type="match status" value="2"/>
</dbReference>
<dbReference type="Proteomes" id="UP000886700">
    <property type="component" value="Unplaced"/>
</dbReference>
<feature type="region of interest" description="Disordered" evidence="4">
    <location>
        <begin position="1"/>
        <end position="20"/>
    </location>
</feature>
<evidence type="ECO:0000259" key="5">
    <source>
        <dbReference type="Pfam" id="PF00125"/>
    </source>
</evidence>
<dbReference type="Gene3D" id="1.10.20.10">
    <property type="entry name" value="Histone, subunit A"/>
    <property type="match status" value="2"/>
</dbReference>
<organism evidence="6 7">
    <name type="scientific">Mesocricetus auratus</name>
    <name type="common">Golden hamster</name>
    <dbReference type="NCBI Taxonomy" id="10036"/>
    <lineage>
        <taxon>Eukaryota</taxon>
        <taxon>Metazoa</taxon>
        <taxon>Chordata</taxon>
        <taxon>Craniata</taxon>
        <taxon>Vertebrata</taxon>
        <taxon>Euteleostomi</taxon>
        <taxon>Mammalia</taxon>
        <taxon>Eutheria</taxon>
        <taxon>Euarchontoglires</taxon>
        <taxon>Glires</taxon>
        <taxon>Rodentia</taxon>
        <taxon>Myomorpha</taxon>
        <taxon>Muroidea</taxon>
        <taxon>Cricetidae</taxon>
        <taxon>Cricetinae</taxon>
        <taxon>Mesocricetus</taxon>
    </lineage>
</organism>
<evidence type="ECO:0000256" key="2">
    <source>
        <dbReference type="ARBA" id="ARBA00022481"/>
    </source>
</evidence>
<dbReference type="RefSeq" id="XP_040599688.1">
    <property type="nucleotide sequence ID" value="XM_040743754.1"/>
</dbReference>
<keyword evidence="2" id="KW-0488">Methylation</keyword>
<feature type="region of interest" description="Disordered" evidence="4">
    <location>
        <begin position="214"/>
        <end position="249"/>
    </location>
</feature>
<evidence type="ECO:0000313" key="6">
    <source>
        <dbReference type="Proteomes" id="UP000886700"/>
    </source>
</evidence>
<keyword evidence="3" id="KW-0013">ADP-ribosylation</keyword>
<reference evidence="7" key="1">
    <citation type="submission" date="2025-08" db="UniProtKB">
        <authorList>
            <consortium name="RefSeq"/>
        </authorList>
    </citation>
    <scope>IDENTIFICATION</scope>
    <source>
        <tissue evidence="7">Liver</tissue>
    </source>
</reference>
<sequence length="443" mass="49908">MVRTKQTARKSTGGKAPRKQLAMNVACKTAPVTGVVKKKQHRYRPGTVALREIRRYQKTTELLIRRAPFQHLVREIAQGFKTDLRFQSSALMALQEACEAYLVALFEDTNLCAIHAKRVTIMPKDIHLARRIRGEIEDQRTPNGPSKASSVITFTGTPNNCLQCNKRVCFAEKVTCCSQLFLCWECRSKTLTPGRYAEHDGQPYCHKPWRQGNCTTPQSSKIPPPPALLKEGESQTASINSPGGKTTRRVYKGQAVKRITTWATQSALVKHATRWATNRNAVGSIKAEPSRHLAHSRSRGERSFFTMVRTKQTARKSTGGKAPRKPLAMNVACKTAPATGVVKKKQRRYRPGTVALREIRRYQKTTELLIRRAPFQHLVREIAQGFKTDLRFQSSALMALQEACEAYLVALFEDTNLCAIHAKRVTIMPKDIHLARRIRGEHS</sequence>
<dbReference type="GeneID" id="121139768"/>
<accession>A0ABM2XA69</accession>
<evidence type="ECO:0000256" key="4">
    <source>
        <dbReference type="SAM" id="MobiDB-lite"/>
    </source>
</evidence>
<dbReference type="InterPro" id="IPR009072">
    <property type="entry name" value="Histone-fold"/>
</dbReference>
<keyword evidence="6" id="KW-1185">Reference proteome</keyword>
<evidence type="ECO:0000256" key="3">
    <source>
        <dbReference type="ARBA" id="ARBA00022765"/>
    </source>
</evidence>